<keyword evidence="4 7" id="KW-0378">Hydrolase</keyword>
<dbReference type="EC" id="3.5.2.2" evidence="7"/>
<evidence type="ECO:0000313" key="8">
    <source>
        <dbReference type="Proteomes" id="UP000428328"/>
    </source>
</evidence>
<dbReference type="Gene3D" id="3.20.20.140">
    <property type="entry name" value="Metal-dependent hydrolases"/>
    <property type="match status" value="1"/>
</dbReference>
<dbReference type="GO" id="GO:0004157">
    <property type="term" value="F:dihydropyrimidinase activity"/>
    <property type="evidence" value="ECO:0007669"/>
    <property type="project" value="UniProtKB-EC"/>
</dbReference>
<dbReference type="EMBL" id="CP046400">
    <property type="protein sequence ID" value="QGY38672.1"/>
    <property type="molecule type" value="Genomic_DNA"/>
</dbReference>
<dbReference type="CDD" id="cd01314">
    <property type="entry name" value="D-HYD"/>
    <property type="match status" value="1"/>
</dbReference>
<dbReference type="KEGG" id="psel:GM415_00455"/>
<gene>
    <name evidence="7" type="primary">hydA</name>
    <name evidence="7" type="ORF">GM415_00455</name>
</gene>
<comment type="similarity">
    <text evidence="2">Belongs to the metallo-dependent hydrolases superfamily. Hydantoinase/dihydropyrimidinase family.</text>
</comment>
<reference evidence="7 8" key="1">
    <citation type="submission" date="2019-11" db="EMBL/GenBank/DDBJ databases">
        <authorList>
            <person name="Zheng R.K."/>
            <person name="Sun C.M."/>
        </authorList>
    </citation>
    <scope>NUCLEOTIDE SEQUENCE [LARGE SCALE GENOMIC DNA]</scope>
    <source>
        <strain evidence="7 8">SRB007</strain>
    </source>
</reference>
<dbReference type="RefSeq" id="WP_158945704.1">
    <property type="nucleotide sequence ID" value="NZ_CP046400.1"/>
</dbReference>
<evidence type="ECO:0000313" key="7">
    <source>
        <dbReference type="EMBL" id="QGY38672.1"/>
    </source>
</evidence>
<feature type="modified residue" description="N6-carboxylysine" evidence="5">
    <location>
        <position position="152"/>
    </location>
</feature>
<evidence type="ECO:0000256" key="3">
    <source>
        <dbReference type="ARBA" id="ARBA00022723"/>
    </source>
</evidence>
<dbReference type="InterPro" id="IPR050378">
    <property type="entry name" value="Metallo-dep_Hydrolases_sf"/>
</dbReference>
<comment type="cofactor">
    <cofactor evidence="1">
        <name>Zn(2+)</name>
        <dbReference type="ChEBI" id="CHEBI:29105"/>
    </cofactor>
</comment>
<dbReference type="NCBIfam" id="TIGR02033">
    <property type="entry name" value="D-hydantoinase"/>
    <property type="match status" value="1"/>
</dbReference>
<evidence type="ECO:0000259" key="6">
    <source>
        <dbReference type="Pfam" id="PF01979"/>
    </source>
</evidence>
<name>A0A6I6JE14_9BACT</name>
<dbReference type="AlphaFoldDB" id="A0A6I6JE14"/>
<evidence type="ECO:0000256" key="5">
    <source>
        <dbReference type="PIRSR" id="PIRSR611778-50"/>
    </source>
</evidence>
<dbReference type="Pfam" id="PF01979">
    <property type="entry name" value="Amidohydro_1"/>
    <property type="match status" value="1"/>
</dbReference>
<organism evidence="7 8">
    <name type="scientific">Pseudodesulfovibrio cashew</name>
    <dbReference type="NCBI Taxonomy" id="2678688"/>
    <lineage>
        <taxon>Bacteria</taxon>
        <taxon>Pseudomonadati</taxon>
        <taxon>Thermodesulfobacteriota</taxon>
        <taxon>Desulfovibrionia</taxon>
        <taxon>Desulfovibrionales</taxon>
        <taxon>Desulfovibrionaceae</taxon>
    </lineage>
</organism>
<evidence type="ECO:0000256" key="4">
    <source>
        <dbReference type="ARBA" id="ARBA00022801"/>
    </source>
</evidence>
<dbReference type="GO" id="GO:0005829">
    <property type="term" value="C:cytosol"/>
    <property type="evidence" value="ECO:0007669"/>
    <property type="project" value="TreeGrafter"/>
</dbReference>
<feature type="domain" description="Amidohydrolase-related" evidence="6">
    <location>
        <begin position="50"/>
        <end position="439"/>
    </location>
</feature>
<comment type="PTM">
    <text evidence="5">Carbamylation allows a single lysine to coordinate two divalent metal cations.</text>
</comment>
<dbReference type="InterPro" id="IPR011778">
    <property type="entry name" value="Hydantoinase/dihydroPyrase"/>
</dbReference>
<dbReference type="SUPFAM" id="SSF51338">
    <property type="entry name" value="Composite domain of metallo-dependent hydrolases"/>
    <property type="match status" value="1"/>
</dbReference>
<keyword evidence="8" id="KW-1185">Reference proteome</keyword>
<protein>
    <submittedName>
        <fullName evidence="7">Dihydropyrimidinase</fullName>
        <ecNumber evidence="7">3.5.2.2</ecNumber>
    </submittedName>
</protein>
<dbReference type="Gene3D" id="2.30.40.10">
    <property type="entry name" value="Urease, subunit C, domain 1"/>
    <property type="match status" value="1"/>
</dbReference>
<dbReference type="PANTHER" id="PTHR11647">
    <property type="entry name" value="HYDRANTOINASE/DIHYDROPYRIMIDINASE FAMILY MEMBER"/>
    <property type="match status" value="1"/>
</dbReference>
<evidence type="ECO:0000256" key="2">
    <source>
        <dbReference type="ARBA" id="ARBA00008829"/>
    </source>
</evidence>
<dbReference type="InterPro" id="IPR011059">
    <property type="entry name" value="Metal-dep_hydrolase_composite"/>
</dbReference>
<dbReference type="GO" id="GO:0046872">
    <property type="term" value="F:metal ion binding"/>
    <property type="evidence" value="ECO:0007669"/>
    <property type="project" value="UniProtKB-KW"/>
</dbReference>
<sequence>MDLLIKGGTVVNADDSREADVLIRNGLIEAVKPDLSPTSECRILDASGLLVMPGGIDPHTHLEMPVGGSDLHTADGFENGGRAALSGGTTMVIDFVNPVRGQSYLEAWEQCMARARKATCHYSYHVTVTWFDQNAAEEIRILTEKHGVNSLKHFTTYRSTIMLEPDQMLQSFSLARELGCLCTVHAENDEIIVYLQQKLLEKGITHPKGHVLSRPPIAEGEATGRAIALARIAGVPLYVMHMSCSEALAAVVTARENGQEVYSESLCGHLLLDDSVYYNDDPEVAARYVMSPPYRSESHREALWEGIRAGHIQATASDNCTFTQADRNRGLHDFTKIPNGSPGLEDRMRIIWSEGVETGRLTPEQFVAVTSANAAKIFNIHPQKGIIAPGSDADVVIWDPKKQHTVSAKTHRHAIDYSVFEGMTFTGSPVATILGGEVVFENNEVTVRPGQGKFVPRPTRQRIPPCHS</sequence>
<evidence type="ECO:0000256" key="1">
    <source>
        <dbReference type="ARBA" id="ARBA00001947"/>
    </source>
</evidence>
<dbReference type="InterPro" id="IPR032466">
    <property type="entry name" value="Metal_Hydrolase"/>
</dbReference>
<dbReference type="SUPFAM" id="SSF51556">
    <property type="entry name" value="Metallo-dependent hydrolases"/>
    <property type="match status" value="1"/>
</dbReference>
<accession>A0A6I6JE14</accession>
<dbReference type="FunFam" id="3.20.20.140:FF:000076">
    <property type="entry name" value="Dihydropyrimidinase like 2"/>
    <property type="match status" value="1"/>
</dbReference>
<proteinExistence type="inferred from homology"/>
<dbReference type="Proteomes" id="UP000428328">
    <property type="component" value="Chromosome"/>
</dbReference>
<dbReference type="PANTHER" id="PTHR11647:SF1">
    <property type="entry name" value="COLLAPSIN RESPONSE MEDIATOR PROTEIN"/>
    <property type="match status" value="1"/>
</dbReference>
<dbReference type="InterPro" id="IPR006680">
    <property type="entry name" value="Amidohydro-rel"/>
</dbReference>
<keyword evidence="3" id="KW-0479">Metal-binding</keyword>